<evidence type="ECO:0000313" key="2">
    <source>
        <dbReference type="EMBL" id="OKZ35713.1"/>
    </source>
</evidence>
<dbReference type="GO" id="GO:0016788">
    <property type="term" value="F:hydrolase activity, acting on ester bonds"/>
    <property type="evidence" value="ECO:0007669"/>
    <property type="project" value="UniProtKB-ARBA"/>
</dbReference>
<sequence>MVKMHKLTKGGQTIFPATITDAVVNPNSRKSLTAELSEFSNNVYSPIKEIYVTGVSQLSSPTFNFKKKTDGKLYFNATSNGEIIAAGAWDLNDLKDYVVKSYNYQEKGIYFYFVIDAGKIPLDNDNYYSYIPKTNPFNIIENPSINAYLNISPKITNNTLAIENGYSKPTFFINTGLDKYFKEFYISGLDYEKEYCLRTLRLNEDGDVPKYQINIGDDSNSIIQIFVNVGEIYGEIKYGNITAKAVLQNTDGIVGNLILANTNTSIGTLNKTVCQDIGNSPTCENKATNETVLEIKGNIVKDNNIFFNDKLGIGRYIKELYTNGFSEDTEYCLRTFGWNSAIEAWQVNIGTSDGSFVEVRCQDSVVSYRSIDNKGKYAAILLENTEELSKEGYLLFGNTDTSKYTINKNQAASKNLNPKILLEKEPFFIDSPYDIYFKEFYIEGLEDSKEYCLRTLRWNSNVNDGNGGVQIGIGDKTSSIIEIYVYGDDEVYYRNLGSIRAYVVFNGFAEIKSNGGNLIFANTNVNNGSLNRSLSGNIYQPIISNFFLNNKIDSLSSDDSIRIPPAFNGYSLPKSPQILKVLHVGNSFADQPISRLQLWFEKLGIQNVTYGIVMRAGGSLQQHLDSIINDEPYDENSAFRIYRNVNGETTYIPNVDPTDRSGNTTTNSQIKLSDCLQFADWDVITFQQASWASGKWETIEPYLPSLIKYARYYCPNSGVKIGWQMTWAYAKGYGGLSSYNNSQEEMFNGIVQCAKNVCSYYGIDLIVPNGVVVQNLRNVPESFWGSDLISIKGAEQWTSETPASDFTDDGLHPNNIAEYCTSAAFIMVIYGACYNKSIRGIDLVLDNISGNYAKIARQCVLKSIGDRFNKSDIDVSKILE</sequence>
<dbReference type="Pfam" id="PF16227">
    <property type="entry name" value="DUF4886"/>
    <property type="match status" value="1"/>
</dbReference>
<feature type="domain" description="DUF4886" evidence="1">
    <location>
        <begin position="580"/>
        <end position="778"/>
    </location>
</feature>
<protein>
    <recommendedName>
        <fullName evidence="1">DUF4886 domain-containing protein</fullName>
    </recommendedName>
</protein>
<gene>
    <name evidence="2" type="ORF">BHV79_06000</name>
</gene>
<name>A0A1Q6IAB1_BACUN</name>
<dbReference type="EMBL" id="MNQU01000160">
    <property type="protein sequence ID" value="OKZ35713.1"/>
    <property type="molecule type" value="Genomic_DNA"/>
</dbReference>
<evidence type="ECO:0000259" key="1">
    <source>
        <dbReference type="Pfam" id="PF16227"/>
    </source>
</evidence>
<reference evidence="2 3" key="1">
    <citation type="journal article" date="2016" name="Nat. Biotechnol.">
        <title>Measurement of bacterial replication rates in microbial communities.</title>
        <authorList>
            <person name="Brown C.T."/>
            <person name="Olm M.R."/>
            <person name="Thomas B.C."/>
            <person name="Banfield J.F."/>
        </authorList>
    </citation>
    <scope>NUCLEOTIDE SEQUENCE [LARGE SCALE GENOMIC DNA]</scope>
    <source>
        <strain evidence="2">45_41</strain>
    </source>
</reference>
<comment type="caution">
    <text evidence="2">The sequence shown here is derived from an EMBL/GenBank/DDBJ whole genome shotgun (WGS) entry which is preliminary data.</text>
</comment>
<evidence type="ECO:0000313" key="3">
    <source>
        <dbReference type="Proteomes" id="UP000186549"/>
    </source>
</evidence>
<dbReference type="InterPro" id="IPR032616">
    <property type="entry name" value="DUF4886"/>
</dbReference>
<dbReference type="AlphaFoldDB" id="A0A1Q6IAB1"/>
<dbReference type="Gene3D" id="3.40.50.1110">
    <property type="entry name" value="SGNH hydrolase"/>
    <property type="match status" value="1"/>
</dbReference>
<dbReference type="Proteomes" id="UP000186549">
    <property type="component" value="Unassembled WGS sequence"/>
</dbReference>
<accession>A0A1Q6IAB1</accession>
<proteinExistence type="predicted"/>
<dbReference type="InterPro" id="IPR036514">
    <property type="entry name" value="SGNH_hydro_sf"/>
</dbReference>
<organism evidence="2 3">
    <name type="scientific">Bacteroides uniformis</name>
    <dbReference type="NCBI Taxonomy" id="820"/>
    <lineage>
        <taxon>Bacteria</taxon>
        <taxon>Pseudomonadati</taxon>
        <taxon>Bacteroidota</taxon>
        <taxon>Bacteroidia</taxon>
        <taxon>Bacteroidales</taxon>
        <taxon>Bacteroidaceae</taxon>
        <taxon>Bacteroides</taxon>
    </lineage>
</organism>